<dbReference type="InterPro" id="IPR008253">
    <property type="entry name" value="Marvel"/>
</dbReference>
<protein>
    <recommendedName>
        <fullName evidence="7">MARVEL domain-containing protein</fullName>
    </recommendedName>
</protein>
<evidence type="ECO:0000256" key="4">
    <source>
        <dbReference type="ARBA" id="ARBA00023136"/>
    </source>
</evidence>
<evidence type="ECO:0000259" key="7">
    <source>
        <dbReference type="PROSITE" id="PS51225"/>
    </source>
</evidence>
<feature type="transmembrane region" description="Helical" evidence="6">
    <location>
        <begin position="75"/>
        <end position="95"/>
    </location>
</feature>
<keyword evidence="3 6" id="KW-1133">Transmembrane helix</keyword>
<gene>
    <name evidence="8" type="ORF">CLODIP_2_CD15763</name>
</gene>
<dbReference type="InterPro" id="IPR050578">
    <property type="entry name" value="MARVEL-CKLF_proteins"/>
</dbReference>
<evidence type="ECO:0000313" key="9">
    <source>
        <dbReference type="Proteomes" id="UP000494165"/>
    </source>
</evidence>
<accession>A0A8S1C7S9</accession>
<dbReference type="PROSITE" id="PS51225">
    <property type="entry name" value="MARVEL"/>
    <property type="match status" value="1"/>
</dbReference>
<organism evidence="8 9">
    <name type="scientific">Cloeon dipterum</name>
    <dbReference type="NCBI Taxonomy" id="197152"/>
    <lineage>
        <taxon>Eukaryota</taxon>
        <taxon>Metazoa</taxon>
        <taxon>Ecdysozoa</taxon>
        <taxon>Arthropoda</taxon>
        <taxon>Hexapoda</taxon>
        <taxon>Insecta</taxon>
        <taxon>Pterygota</taxon>
        <taxon>Palaeoptera</taxon>
        <taxon>Ephemeroptera</taxon>
        <taxon>Pisciforma</taxon>
        <taxon>Baetidae</taxon>
        <taxon>Cloeon</taxon>
    </lineage>
</organism>
<feature type="transmembrane region" description="Helical" evidence="6">
    <location>
        <begin position="140"/>
        <end position="162"/>
    </location>
</feature>
<evidence type="ECO:0000256" key="3">
    <source>
        <dbReference type="ARBA" id="ARBA00022989"/>
    </source>
</evidence>
<dbReference type="PANTHER" id="PTHR22776">
    <property type="entry name" value="MARVEL-CONTAINING POTENTIAL LIPID RAFT-ASSOCIATED PROTEIN"/>
    <property type="match status" value="1"/>
</dbReference>
<comment type="subcellular location">
    <subcellularLocation>
        <location evidence="1">Membrane</location>
        <topology evidence="1">Multi-pass membrane protein</topology>
    </subcellularLocation>
</comment>
<proteinExistence type="predicted"/>
<evidence type="ECO:0000256" key="2">
    <source>
        <dbReference type="ARBA" id="ARBA00022692"/>
    </source>
</evidence>
<reference evidence="8 9" key="1">
    <citation type="submission" date="2020-04" db="EMBL/GenBank/DDBJ databases">
        <authorList>
            <person name="Alioto T."/>
            <person name="Alioto T."/>
            <person name="Gomez Garrido J."/>
        </authorList>
    </citation>
    <scope>NUCLEOTIDE SEQUENCE [LARGE SCALE GENOMIC DNA]</scope>
</reference>
<keyword evidence="4 5" id="KW-0472">Membrane</keyword>
<dbReference type="EMBL" id="CADEPI010000006">
    <property type="protein sequence ID" value="CAB3361709.1"/>
    <property type="molecule type" value="Genomic_DNA"/>
</dbReference>
<evidence type="ECO:0000256" key="1">
    <source>
        <dbReference type="ARBA" id="ARBA00004141"/>
    </source>
</evidence>
<dbReference type="Proteomes" id="UP000494165">
    <property type="component" value="Unassembled WGS sequence"/>
</dbReference>
<comment type="caution">
    <text evidence="8">The sequence shown here is derived from an EMBL/GenBank/DDBJ whole genome shotgun (WGS) entry which is preliminary data.</text>
</comment>
<dbReference type="GO" id="GO:0016020">
    <property type="term" value="C:membrane"/>
    <property type="evidence" value="ECO:0007669"/>
    <property type="project" value="UniProtKB-SubCell"/>
</dbReference>
<keyword evidence="9" id="KW-1185">Reference proteome</keyword>
<evidence type="ECO:0000256" key="6">
    <source>
        <dbReference type="SAM" id="Phobius"/>
    </source>
</evidence>
<feature type="domain" description="MARVEL" evidence="7">
    <location>
        <begin position="65"/>
        <end position="207"/>
    </location>
</feature>
<evidence type="ECO:0000313" key="8">
    <source>
        <dbReference type="EMBL" id="CAB3361709.1"/>
    </source>
</evidence>
<sequence>MQADGVDLCVPLGVAVSWPKKALWPISPRAAGLDQQKGKNKTICVTVTRTTTTTTTSAILINTGYFKAAPGLLKLGELIVGTVIIGLVATTLSRYHNYYSSGNEELFFFVTACACVIATGCLLISCLLSISTASIISKTIFLPLLLVPLTLMNLLSAVLLLFTVISRNHGHKVTEDMYSTRIQAAILGLINTVLYLASTILAYKSYRGG</sequence>
<name>A0A8S1C7S9_9INSE</name>
<feature type="transmembrane region" description="Helical" evidence="6">
    <location>
        <begin position="107"/>
        <end position="128"/>
    </location>
</feature>
<feature type="transmembrane region" description="Helical" evidence="6">
    <location>
        <begin position="182"/>
        <end position="203"/>
    </location>
</feature>
<dbReference type="AlphaFoldDB" id="A0A8S1C7S9"/>
<dbReference type="Pfam" id="PF01284">
    <property type="entry name" value="MARVEL"/>
    <property type="match status" value="1"/>
</dbReference>
<evidence type="ECO:0000256" key="5">
    <source>
        <dbReference type="PROSITE-ProRule" id="PRU00581"/>
    </source>
</evidence>
<dbReference type="PANTHER" id="PTHR22776:SF15">
    <property type="entry name" value="CKLF-LIKE MARVEL TRANSMEMBRANE DOMAIN-CONTAINING PROTEIN 2"/>
    <property type="match status" value="1"/>
</dbReference>
<keyword evidence="2 5" id="KW-0812">Transmembrane</keyword>